<dbReference type="Proteomes" id="UP000803884">
    <property type="component" value="Unassembled WGS sequence"/>
</dbReference>
<evidence type="ECO:0000256" key="7">
    <source>
        <dbReference type="ARBA" id="ARBA00023242"/>
    </source>
</evidence>
<keyword evidence="5" id="KW-0238">DNA-binding</keyword>
<dbReference type="InterPro" id="IPR036864">
    <property type="entry name" value="Zn2-C6_fun-type_DNA-bd_sf"/>
</dbReference>
<dbReference type="GO" id="GO:0003677">
    <property type="term" value="F:DNA binding"/>
    <property type="evidence" value="ECO:0007669"/>
    <property type="project" value="UniProtKB-KW"/>
</dbReference>
<comment type="subcellular location">
    <subcellularLocation>
        <location evidence="1">Nucleus</location>
    </subcellularLocation>
</comment>
<feature type="domain" description="Zn(2)-C6 fungal-type" evidence="9">
    <location>
        <begin position="14"/>
        <end position="44"/>
    </location>
</feature>
<dbReference type="GeneID" id="96004100"/>
<keyword evidence="7" id="KW-0539">Nucleus</keyword>
<evidence type="ECO:0000256" key="3">
    <source>
        <dbReference type="ARBA" id="ARBA00022833"/>
    </source>
</evidence>
<keyword evidence="11" id="KW-1185">Reference proteome</keyword>
<name>A0AB34KV73_9PEZI</name>
<keyword evidence="2" id="KW-0479">Metal-binding</keyword>
<keyword evidence="4" id="KW-0805">Transcription regulation</keyword>
<dbReference type="GO" id="GO:0008270">
    <property type="term" value="F:zinc ion binding"/>
    <property type="evidence" value="ECO:0007669"/>
    <property type="project" value="InterPro"/>
</dbReference>
<dbReference type="GO" id="GO:0005634">
    <property type="term" value="C:nucleus"/>
    <property type="evidence" value="ECO:0007669"/>
    <property type="project" value="UniProtKB-SubCell"/>
</dbReference>
<sequence>MPRDNRSRQRVSQACIPCGQRKTKCDGVVPTCNQCSENSRHCHYGISKRNKTRRPSLILSNSARLPSRVLQKEDNSRSERLPRNDIQSATASTGSWTNHEDETASLSSLAHDRRGSSGQENDLAVSNEMSARLFKAYFANIHPIWPILYMPMHDTGSSSVDSDAFAPAVLYAVYSIAACVEISNSSPRETPGDQIPSPAVFFEAALLALQKKEGNTRASSVFHPLNFINPSIESCQTLVILALQQHGLGEGSNAAMLCNIAGGMAIDLKLNESRPAETDHIKTQVASRLWWNVYILDKVLACGLSRPISLRSEDTTAPYPSTAESDEFYLLQFRRSDTEEVVRIKSHTMSGFELTIQLCMILEDLLRATCSVTSKQRICSDFEAAEAMRMSLWNRLKEFNVTLKKSNISTMANGLFRPNVPPVAIINSMWTLASMILVNRPFHFYWLEYDWSPAQQLQPGHQPIEACLSAARDMCAILAAYVEDLTRLPCDIIFPIVLAAATLWQHGTETESQHSQYEVQQQIDLCVKCLSIVGKAWANAGECRRRLMRDFAGASSTNATDGAYDQTHVNGYHPHPVKPSQGASSFAMNNATAPLPLLEANNGMGNVSGEGNYPFLDVLGPRLDEFASSDEGFRAYLETQLSQYGLPDF</sequence>
<gene>
    <name evidence="10" type="ORF">WHR41_02656</name>
</gene>
<dbReference type="RefSeq" id="XP_069231825.1">
    <property type="nucleotide sequence ID" value="XM_069371262.1"/>
</dbReference>
<dbReference type="AlphaFoldDB" id="A0AB34KV73"/>
<accession>A0AB34KV73</accession>
<feature type="compositionally biased region" description="Basic and acidic residues" evidence="8">
    <location>
        <begin position="70"/>
        <end position="83"/>
    </location>
</feature>
<dbReference type="Pfam" id="PF04082">
    <property type="entry name" value="Fungal_trans"/>
    <property type="match status" value="1"/>
</dbReference>
<evidence type="ECO:0000313" key="10">
    <source>
        <dbReference type="EMBL" id="KAL1588720.1"/>
    </source>
</evidence>
<dbReference type="SMART" id="SM00066">
    <property type="entry name" value="GAL4"/>
    <property type="match status" value="1"/>
</dbReference>
<feature type="region of interest" description="Disordered" evidence="8">
    <location>
        <begin position="67"/>
        <end position="121"/>
    </location>
</feature>
<dbReference type="InterPro" id="IPR007219">
    <property type="entry name" value="XnlR_reg_dom"/>
</dbReference>
<evidence type="ECO:0000256" key="5">
    <source>
        <dbReference type="ARBA" id="ARBA00023125"/>
    </source>
</evidence>
<dbReference type="Gene3D" id="4.10.240.10">
    <property type="entry name" value="Zn(2)-C6 fungal-type DNA-binding domain"/>
    <property type="match status" value="1"/>
</dbReference>
<evidence type="ECO:0000256" key="8">
    <source>
        <dbReference type="SAM" id="MobiDB-lite"/>
    </source>
</evidence>
<dbReference type="Pfam" id="PF00172">
    <property type="entry name" value="Zn_clus"/>
    <property type="match status" value="1"/>
</dbReference>
<dbReference type="GO" id="GO:0000981">
    <property type="term" value="F:DNA-binding transcription factor activity, RNA polymerase II-specific"/>
    <property type="evidence" value="ECO:0007669"/>
    <property type="project" value="InterPro"/>
</dbReference>
<evidence type="ECO:0000256" key="4">
    <source>
        <dbReference type="ARBA" id="ARBA00023015"/>
    </source>
</evidence>
<dbReference type="InterPro" id="IPR051615">
    <property type="entry name" value="Transcr_Regulatory_Elem"/>
</dbReference>
<dbReference type="PANTHER" id="PTHR31313:SF78">
    <property type="entry name" value="TRANSCRIPTION FACTOR DOMAIN-CONTAINING PROTEIN"/>
    <property type="match status" value="1"/>
</dbReference>
<dbReference type="PANTHER" id="PTHR31313">
    <property type="entry name" value="TY1 ENHANCER ACTIVATOR"/>
    <property type="match status" value="1"/>
</dbReference>
<dbReference type="CDD" id="cd00067">
    <property type="entry name" value="GAL4"/>
    <property type="match status" value="1"/>
</dbReference>
<dbReference type="SUPFAM" id="SSF57701">
    <property type="entry name" value="Zn2/Cys6 DNA-binding domain"/>
    <property type="match status" value="1"/>
</dbReference>
<evidence type="ECO:0000256" key="6">
    <source>
        <dbReference type="ARBA" id="ARBA00023163"/>
    </source>
</evidence>
<protein>
    <recommendedName>
        <fullName evidence="9">Zn(2)-C6 fungal-type domain-containing protein</fullName>
    </recommendedName>
</protein>
<dbReference type="PROSITE" id="PS50048">
    <property type="entry name" value="ZN2_CY6_FUNGAL_2"/>
    <property type="match status" value="1"/>
</dbReference>
<dbReference type="EMBL" id="JAAQHG020000006">
    <property type="protein sequence ID" value="KAL1588720.1"/>
    <property type="molecule type" value="Genomic_DNA"/>
</dbReference>
<evidence type="ECO:0000256" key="2">
    <source>
        <dbReference type="ARBA" id="ARBA00022723"/>
    </source>
</evidence>
<feature type="compositionally biased region" description="Polar residues" evidence="8">
    <location>
        <begin position="85"/>
        <end position="97"/>
    </location>
</feature>
<organism evidence="10 11">
    <name type="scientific">Cladosporium halotolerans</name>
    <dbReference type="NCBI Taxonomy" id="1052096"/>
    <lineage>
        <taxon>Eukaryota</taxon>
        <taxon>Fungi</taxon>
        <taxon>Dikarya</taxon>
        <taxon>Ascomycota</taxon>
        <taxon>Pezizomycotina</taxon>
        <taxon>Dothideomycetes</taxon>
        <taxon>Dothideomycetidae</taxon>
        <taxon>Cladosporiales</taxon>
        <taxon>Cladosporiaceae</taxon>
        <taxon>Cladosporium</taxon>
    </lineage>
</organism>
<proteinExistence type="predicted"/>
<comment type="caution">
    <text evidence="10">The sequence shown here is derived from an EMBL/GenBank/DDBJ whole genome shotgun (WGS) entry which is preliminary data.</text>
</comment>
<evidence type="ECO:0000256" key="1">
    <source>
        <dbReference type="ARBA" id="ARBA00004123"/>
    </source>
</evidence>
<reference evidence="10 11" key="1">
    <citation type="journal article" date="2020" name="Microbiol. Resour. Announc.">
        <title>Draft Genome Sequence of a Cladosporium Species Isolated from the Mesophotic Ascidian Didemnum maculosum.</title>
        <authorList>
            <person name="Gioti A."/>
            <person name="Siaperas R."/>
            <person name="Nikolaivits E."/>
            <person name="Le Goff G."/>
            <person name="Ouazzani J."/>
            <person name="Kotoulas G."/>
            <person name="Topakas E."/>
        </authorList>
    </citation>
    <scope>NUCLEOTIDE SEQUENCE [LARGE SCALE GENOMIC DNA]</scope>
    <source>
        <strain evidence="10 11">TM138-S3</strain>
    </source>
</reference>
<dbReference type="SMART" id="SM00906">
    <property type="entry name" value="Fungal_trans"/>
    <property type="match status" value="1"/>
</dbReference>
<keyword evidence="6" id="KW-0804">Transcription</keyword>
<evidence type="ECO:0000313" key="11">
    <source>
        <dbReference type="Proteomes" id="UP000803884"/>
    </source>
</evidence>
<dbReference type="InterPro" id="IPR001138">
    <property type="entry name" value="Zn2Cys6_DnaBD"/>
</dbReference>
<dbReference type="GO" id="GO:0006351">
    <property type="term" value="P:DNA-templated transcription"/>
    <property type="evidence" value="ECO:0007669"/>
    <property type="project" value="InterPro"/>
</dbReference>
<dbReference type="CDD" id="cd12148">
    <property type="entry name" value="fungal_TF_MHR"/>
    <property type="match status" value="1"/>
</dbReference>
<evidence type="ECO:0000259" key="9">
    <source>
        <dbReference type="PROSITE" id="PS50048"/>
    </source>
</evidence>
<keyword evidence="3" id="KW-0862">Zinc</keyword>